<reference evidence="1" key="1">
    <citation type="submission" date="2022-03" db="EMBL/GenBank/DDBJ databases">
        <authorList>
            <person name="Sayadi A."/>
        </authorList>
    </citation>
    <scope>NUCLEOTIDE SEQUENCE</scope>
</reference>
<dbReference type="EMBL" id="CAKOFQ010006792">
    <property type="protein sequence ID" value="CAH1971945.1"/>
    <property type="molecule type" value="Genomic_DNA"/>
</dbReference>
<comment type="caution">
    <text evidence="1">The sequence shown here is derived from an EMBL/GenBank/DDBJ whole genome shotgun (WGS) entry which is preliminary data.</text>
</comment>
<gene>
    <name evidence="1" type="ORF">ACAOBT_LOCUS9718</name>
</gene>
<sequence length="53" mass="5810">MFKLTGSIRAEWQLERGVAVLPGRTVSPQRDTALTRFTLSTTVGAAFTPPYRG</sequence>
<evidence type="ECO:0000313" key="2">
    <source>
        <dbReference type="Proteomes" id="UP001152888"/>
    </source>
</evidence>
<protein>
    <submittedName>
        <fullName evidence="1">Uncharacterized protein</fullName>
    </submittedName>
</protein>
<dbReference type="Proteomes" id="UP001152888">
    <property type="component" value="Unassembled WGS sequence"/>
</dbReference>
<name>A0A9P0P7H5_ACAOB</name>
<organism evidence="1 2">
    <name type="scientific">Acanthoscelides obtectus</name>
    <name type="common">Bean weevil</name>
    <name type="synonym">Bruchus obtectus</name>
    <dbReference type="NCBI Taxonomy" id="200917"/>
    <lineage>
        <taxon>Eukaryota</taxon>
        <taxon>Metazoa</taxon>
        <taxon>Ecdysozoa</taxon>
        <taxon>Arthropoda</taxon>
        <taxon>Hexapoda</taxon>
        <taxon>Insecta</taxon>
        <taxon>Pterygota</taxon>
        <taxon>Neoptera</taxon>
        <taxon>Endopterygota</taxon>
        <taxon>Coleoptera</taxon>
        <taxon>Polyphaga</taxon>
        <taxon>Cucujiformia</taxon>
        <taxon>Chrysomeloidea</taxon>
        <taxon>Chrysomelidae</taxon>
        <taxon>Bruchinae</taxon>
        <taxon>Bruchini</taxon>
        <taxon>Acanthoscelides</taxon>
    </lineage>
</organism>
<dbReference type="AlphaFoldDB" id="A0A9P0P7H5"/>
<proteinExistence type="predicted"/>
<evidence type="ECO:0000313" key="1">
    <source>
        <dbReference type="EMBL" id="CAH1971945.1"/>
    </source>
</evidence>
<accession>A0A9P0P7H5</accession>
<keyword evidence="2" id="KW-1185">Reference proteome</keyword>